<dbReference type="RefSeq" id="WP_182080981.1">
    <property type="nucleotide sequence ID" value="NZ_NWUS01000001.1"/>
</dbReference>
<evidence type="ECO:0000313" key="2">
    <source>
        <dbReference type="Proteomes" id="UP001516390"/>
    </source>
</evidence>
<accession>A0ABR5ZL97</accession>
<comment type="caution">
    <text evidence="1">The sequence shown here is derived from an EMBL/GenBank/DDBJ whole genome shotgun (WGS) entry which is preliminary data.</text>
</comment>
<gene>
    <name evidence="1" type="ORF">CPA57_01835</name>
</gene>
<keyword evidence="2" id="KW-1185">Reference proteome</keyword>
<sequence>MTAIASNRKDSIRQLNAYEISVIAGGWGDDFPGASLLEDEDGNIFSQKNATSLCQIAASSAGAALGGRIVGLIPFGQPVLGNIGRMAGNFMGGNLGKKYCAPAINGVINYYHHHHQQHQHHHH</sequence>
<organism evidence="1 2">
    <name type="scientific">Bombella favorum</name>
    <dbReference type="NCBI Taxonomy" id="2039164"/>
    <lineage>
        <taxon>Bacteria</taxon>
        <taxon>Pseudomonadati</taxon>
        <taxon>Pseudomonadota</taxon>
        <taxon>Alphaproteobacteria</taxon>
        <taxon>Acetobacterales</taxon>
        <taxon>Acetobacteraceae</taxon>
        <taxon>Bombella</taxon>
    </lineage>
</organism>
<name>A0ABR5ZL97_9PROT</name>
<reference evidence="1 2" key="1">
    <citation type="submission" date="2017-09" db="EMBL/GenBank/DDBJ databases">
        <authorList>
            <person name="Jakob F."/>
        </authorList>
    </citation>
    <scope>NUCLEOTIDE SEQUENCE [LARGE SCALE GENOMIC DNA]</scope>
    <source>
        <strain evidence="1 2">TMW 2.1880</strain>
    </source>
</reference>
<proteinExistence type="predicted"/>
<protein>
    <submittedName>
        <fullName evidence="1">Uncharacterized protein</fullName>
    </submittedName>
</protein>
<dbReference type="Proteomes" id="UP001516390">
    <property type="component" value="Unassembled WGS sequence"/>
</dbReference>
<evidence type="ECO:0000313" key="1">
    <source>
        <dbReference type="EMBL" id="MBA5725019.1"/>
    </source>
</evidence>
<dbReference type="EMBL" id="NWUS01000001">
    <property type="protein sequence ID" value="MBA5725019.1"/>
    <property type="molecule type" value="Genomic_DNA"/>
</dbReference>